<dbReference type="EMBL" id="MGAG01000002">
    <property type="protein sequence ID" value="OGK42446.1"/>
    <property type="molecule type" value="Genomic_DNA"/>
</dbReference>
<name>A0A1F7IGF8_9BACT</name>
<gene>
    <name evidence="1" type="ORF">A2954_01220</name>
</gene>
<protein>
    <submittedName>
        <fullName evidence="1">Uncharacterized protein</fullName>
    </submittedName>
</protein>
<organism evidence="1 2">
    <name type="scientific">Candidatus Roizmanbacteria bacterium RIFCSPLOWO2_01_FULL_37_12</name>
    <dbReference type="NCBI Taxonomy" id="1802056"/>
    <lineage>
        <taxon>Bacteria</taxon>
        <taxon>Candidatus Roizmaniibacteriota</taxon>
    </lineage>
</organism>
<reference evidence="1 2" key="1">
    <citation type="journal article" date="2016" name="Nat. Commun.">
        <title>Thousands of microbial genomes shed light on interconnected biogeochemical processes in an aquifer system.</title>
        <authorList>
            <person name="Anantharaman K."/>
            <person name="Brown C.T."/>
            <person name="Hug L.A."/>
            <person name="Sharon I."/>
            <person name="Castelle C.J."/>
            <person name="Probst A.J."/>
            <person name="Thomas B.C."/>
            <person name="Singh A."/>
            <person name="Wilkins M.J."/>
            <person name="Karaoz U."/>
            <person name="Brodie E.L."/>
            <person name="Williams K.H."/>
            <person name="Hubbard S.S."/>
            <person name="Banfield J.F."/>
        </authorList>
    </citation>
    <scope>NUCLEOTIDE SEQUENCE [LARGE SCALE GENOMIC DNA]</scope>
</reference>
<dbReference type="AlphaFoldDB" id="A0A1F7IGF8"/>
<evidence type="ECO:0000313" key="1">
    <source>
        <dbReference type="EMBL" id="OGK42446.1"/>
    </source>
</evidence>
<proteinExistence type="predicted"/>
<accession>A0A1F7IGF8</accession>
<evidence type="ECO:0000313" key="2">
    <source>
        <dbReference type="Proteomes" id="UP000177698"/>
    </source>
</evidence>
<comment type="caution">
    <text evidence="1">The sequence shown here is derived from an EMBL/GenBank/DDBJ whole genome shotgun (WGS) entry which is preliminary data.</text>
</comment>
<sequence length="112" mass="12765">MKKDLQAKRKVVKDILSLSTRGLKVYRYVEKNPECDLTPFKDGDIASVLNENGSIDEELAQKKYKETRDIGILFFAGLINLEFKGKQRENPSLQGNIEIGMTDHGYGFLNLR</sequence>
<dbReference type="Proteomes" id="UP000177698">
    <property type="component" value="Unassembled WGS sequence"/>
</dbReference>